<reference evidence="1" key="1">
    <citation type="journal article" date="2014" name="Genome Biol. Evol.">
        <title>Pangenome evidence for extensive interdomain horizontal transfer affecting lineage core and shell genes in uncultured planktonic thaumarchaeota and euryarchaeota.</title>
        <authorList>
            <person name="Deschamps P."/>
            <person name="Zivanovic Y."/>
            <person name="Moreira D."/>
            <person name="Rodriguez-Valera F."/>
            <person name="Lopez-Garcia P."/>
        </authorList>
    </citation>
    <scope>NUCLEOTIDE SEQUENCE</scope>
</reference>
<dbReference type="InterPro" id="IPR001656">
    <property type="entry name" value="PsdUridine_synth_TruD"/>
</dbReference>
<proteinExistence type="predicted"/>
<dbReference type="AlphaFoldDB" id="A0A075FR76"/>
<dbReference type="GO" id="GO:0001522">
    <property type="term" value="P:pseudouridine synthesis"/>
    <property type="evidence" value="ECO:0007669"/>
    <property type="project" value="InterPro"/>
</dbReference>
<dbReference type="SUPFAM" id="SSF55120">
    <property type="entry name" value="Pseudouridine synthase"/>
    <property type="match status" value="1"/>
</dbReference>
<accession>A0A075FR76</accession>
<name>A0A075FR76_9ARCH</name>
<sequence length="61" mass="6767">MIPKIDSEIGILAYTTNFPGCGGIIRKQKEDFVVSELITEKANSKICSDSGFAVYKLQKRN</sequence>
<dbReference type="GO" id="GO:0009982">
    <property type="term" value="F:pseudouridine synthase activity"/>
    <property type="evidence" value="ECO:0007669"/>
    <property type="project" value="InterPro"/>
</dbReference>
<dbReference type="Pfam" id="PF01142">
    <property type="entry name" value="TruD"/>
    <property type="match status" value="1"/>
</dbReference>
<evidence type="ECO:0000313" key="1">
    <source>
        <dbReference type="EMBL" id="AIE91976.1"/>
    </source>
</evidence>
<dbReference type="EMBL" id="KF900353">
    <property type="protein sequence ID" value="AIE91976.1"/>
    <property type="molecule type" value="Genomic_DNA"/>
</dbReference>
<dbReference type="InterPro" id="IPR020103">
    <property type="entry name" value="PsdUridine_synth_cat_dom_sf"/>
</dbReference>
<protein>
    <submittedName>
        <fullName evidence="1">Uncharacterized protein</fullName>
    </submittedName>
</protein>
<dbReference type="GO" id="GO:0003723">
    <property type="term" value="F:RNA binding"/>
    <property type="evidence" value="ECO:0007669"/>
    <property type="project" value="InterPro"/>
</dbReference>
<organism evidence="1">
    <name type="scientific">uncultured marine thaumarchaeote AD1000_18_B11</name>
    <dbReference type="NCBI Taxonomy" id="1455896"/>
    <lineage>
        <taxon>Archaea</taxon>
        <taxon>Nitrososphaerota</taxon>
        <taxon>environmental samples</taxon>
    </lineage>
</organism>